<sequence>MSGSARNNDIENGIDIEALNDMTQAELEGDNNFATPLVPRDWDAAHGTDIHAQLVADEDIPESSLGSPLISNNQGLYSNITLSGSTIIPSEAIDSTTTENSRLAGHGHNIGVIGTYPRQYRPISSLPGLEEDEDRVFTTAPSSPDATEEMPSAQNIAFIGKDVRAATGSMIPLVDGSGRPMHFVNENGVPYSSGIFMFQKCIMSIVKCIEEDRYLHAHDALYEFCTLYTNAASMTKYKRIQCVVIDAKEIVENASILSYESQLQAANSKIQEHVNELIEMTVLARDFLEYTPFVKKGVEEVEEARLACLKLLVSKMAEVEAMEKTWETWNEVELLLQEIAQAVYELGIVCTESV</sequence>
<organism evidence="1 2">
    <name type="scientific">Venturia inaequalis</name>
    <name type="common">Apple scab fungus</name>
    <dbReference type="NCBI Taxonomy" id="5025"/>
    <lineage>
        <taxon>Eukaryota</taxon>
        <taxon>Fungi</taxon>
        <taxon>Dikarya</taxon>
        <taxon>Ascomycota</taxon>
        <taxon>Pezizomycotina</taxon>
        <taxon>Dothideomycetes</taxon>
        <taxon>Pleosporomycetidae</taxon>
        <taxon>Venturiales</taxon>
        <taxon>Venturiaceae</taxon>
        <taxon>Venturia</taxon>
    </lineage>
</organism>
<name>A0A8H3UTY0_VENIN</name>
<evidence type="ECO:0000313" key="1">
    <source>
        <dbReference type="EMBL" id="KAE9976544.1"/>
    </source>
</evidence>
<gene>
    <name evidence="1" type="ORF">EG328_002578</name>
</gene>
<dbReference type="AlphaFoldDB" id="A0A8H3UTY0"/>
<dbReference type="Proteomes" id="UP000447873">
    <property type="component" value="Unassembled WGS sequence"/>
</dbReference>
<reference evidence="1 2" key="1">
    <citation type="submission" date="2018-12" db="EMBL/GenBank/DDBJ databases">
        <title>Venturia inaequalis Genome Resource.</title>
        <authorList>
            <person name="Lichtner F.J."/>
        </authorList>
    </citation>
    <scope>NUCLEOTIDE SEQUENCE [LARGE SCALE GENOMIC DNA]</scope>
    <source>
        <strain evidence="1 2">120213</strain>
    </source>
</reference>
<dbReference type="EMBL" id="WNWS01000172">
    <property type="protein sequence ID" value="KAE9976544.1"/>
    <property type="molecule type" value="Genomic_DNA"/>
</dbReference>
<accession>A0A8H3UTY0</accession>
<comment type="caution">
    <text evidence="1">The sequence shown here is derived from an EMBL/GenBank/DDBJ whole genome shotgun (WGS) entry which is preliminary data.</text>
</comment>
<evidence type="ECO:0000313" key="2">
    <source>
        <dbReference type="Proteomes" id="UP000447873"/>
    </source>
</evidence>
<protein>
    <submittedName>
        <fullName evidence="1">Uncharacterized protein</fullName>
    </submittedName>
</protein>
<proteinExistence type="predicted"/>